<dbReference type="PANTHER" id="PTHR43681:SF1">
    <property type="entry name" value="SARCALUMENIN"/>
    <property type="match status" value="1"/>
</dbReference>
<dbReference type="Pfam" id="PF00350">
    <property type="entry name" value="Dynamin_N"/>
    <property type="match status" value="1"/>
</dbReference>
<evidence type="ECO:0000259" key="2">
    <source>
        <dbReference type="Pfam" id="PF22819"/>
    </source>
</evidence>
<reference evidence="3" key="1">
    <citation type="submission" date="2024-07" db="EMBL/GenBank/DDBJ databases">
        <title>Identification and characteristics of an arsenic-resistant bacterial isolate, which belongs to a novel species.</title>
        <authorList>
            <person name="Juszczyk A."/>
            <person name="Kowalczyk A."/>
            <person name="Was K."/>
            <person name="Kosowicz W."/>
            <person name="Budzyn A."/>
            <person name="Latowski D."/>
        </authorList>
    </citation>
    <scope>NUCLEOTIDE SEQUENCE</scope>
    <source>
        <strain evidence="3">As8PL</strain>
    </source>
</reference>
<accession>A0AB39BQ17</accession>
<dbReference type="InterPro" id="IPR027417">
    <property type="entry name" value="P-loop_NTPase"/>
</dbReference>
<name>A0AB39BQ17_9BACI</name>
<dbReference type="SUPFAM" id="SSF52540">
    <property type="entry name" value="P-loop containing nucleoside triphosphate hydrolases"/>
    <property type="match status" value="1"/>
</dbReference>
<dbReference type="Gene3D" id="3.40.50.300">
    <property type="entry name" value="P-loop containing nucleotide triphosphate hydrolases"/>
    <property type="match status" value="1"/>
</dbReference>
<sequence>MSEDRKGDARGMDWKANLQVALNKWVECPPKKKEQYEWVKKMKSLKDDLERPPLLLIAGEFKSGKSTFINALLGEVVLKSDVTPATAVITMLTFGEQKKVIAHFKTGETKEYDEKWVTKLTAESKGKWAFIRSQLEYIEIQLPNNLLKLFTLVDSPGLQANHEQHTNATQSFLSRVDYIIWVFNYQFIGSTTELAALKQINELGFQPKGVVNRIDLHDEEEESLEELFELSLKRLRGTVHSLVGVSALEALEGKIENDEEKLNWSLWSEVDHIIHEWEDDHTTKANRTFTRLSEILSDFETQLNTEKAEMRYFFIKPLLHAFVRSDMPNLLKQQKELNHKREQFLAWTEEVKQEVASLTNIDLKDLKKEKVLKWIETEKRAVDLYQELIQSNKSFQDDLTYLKTEIEGLHKDRNRLITKWQKVKSYKGIRKTKLLLFQEALQDYHNQLETIASHYTPHASLNELIEHAHKIKKNISVHIEDVVNEKQCYINEQVYDWNQYLHKMKQQYYQLSTVELSQIEEYFEGLRNWITYMQTVFYTKEKYLTPLDSFQRSHHQFNNILTLHEDIPLQELIVFYEAFKTMNETEEVEFNLDINVSFNLPSPAEIPSLPLSIDLNVDKQLHDIKLAQRLLGFLTAAAIGSLLLFTERSIEPDNVSANVENQTERIWEEEEIEEIEEVEEVYIENEEPVIELKDLINEKEVSQFITEMNGQLMEHFLYGESFYDEDWFSAEGWENFYPYYDRVFGYAQHDLRIEEIVYDEESVMVVTSEKYEIDQSLYELEGMYMIVYNQDEDTMRIAETYHSFVEEVQLQYEITHDDLHQLISSFRQSYMDALNYESFSYIERYLLTEGAAYNSLSSYIDHISGNGFSFDFEGNEITHIEEAGLNKYYVYSDETFTFIDHERNEVYYQKTKRYVIQVVSADQLYIEDIVELDSHYEEVTYRTVDSVSEEQIRAFVGDYYSQFIRAFNGGGFSYVDHYYKSDGKEYEETHKYIERANEKNMNMKNHLLRIENIYEYSDTHYVATIYIEDEYNYQDGTGDYKSIEVDYLIHVDEYGDLFIEEILRLDILSQEKFESEDAV</sequence>
<feature type="domain" description="TcaA protein NTF2-like" evidence="2">
    <location>
        <begin position="949"/>
        <end position="1062"/>
    </location>
</feature>
<feature type="domain" description="Dynamin N-terminal" evidence="1">
    <location>
        <begin position="56"/>
        <end position="199"/>
    </location>
</feature>
<evidence type="ECO:0000259" key="1">
    <source>
        <dbReference type="Pfam" id="PF00350"/>
    </source>
</evidence>
<dbReference type="InterPro" id="IPR051943">
    <property type="entry name" value="TRAFAC_Dynamin-like_GTPase"/>
</dbReference>
<dbReference type="PANTHER" id="PTHR43681">
    <property type="entry name" value="TRANSMEMBRANE GTPASE FZO"/>
    <property type="match status" value="1"/>
</dbReference>
<proteinExistence type="predicted"/>
<dbReference type="Pfam" id="PF22819">
    <property type="entry name" value="TcaA_5th"/>
    <property type="match status" value="2"/>
</dbReference>
<dbReference type="RefSeq" id="WP_368503161.1">
    <property type="nucleotide sequence ID" value="NZ_CP162551.1"/>
</dbReference>
<gene>
    <name evidence="3" type="ORF">AB3N04_12950</name>
</gene>
<feature type="domain" description="TcaA protein NTF2-like" evidence="2">
    <location>
        <begin position="816"/>
        <end position="929"/>
    </location>
</feature>
<evidence type="ECO:0000313" key="3">
    <source>
        <dbReference type="EMBL" id="XDI35618.1"/>
    </source>
</evidence>
<dbReference type="InterPro" id="IPR054528">
    <property type="entry name" value="TcaA_5th"/>
</dbReference>
<dbReference type="AlphaFoldDB" id="A0AB39BQ17"/>
<dbReference type="InterPro" id="IPR045063">
    <property type="entry name" value="Dynamin_N"/>
</dbReference>
<organism evidence="3">
    <name type="scientific">Alkalihalophilus sp. As8PL</name>
    <dbReference type="NCBI Taxonomy" id="3237103"/>
    <lineage>
        <taxon>Bacteria</taxon>
        <taxon>Bacillati</taxon>
        <taxon>Bacillota</taxon>
        <taxon>Bacilli</taxon>
        <taxon>Bacillales</taxon>
        <taxon>Bacillaceae</taxon>
        <taxon>Alkalihalophilus</taxon>
    </lineage>
</organism>
<protein>
    <submittedName>
        <fullName evidence="3">Dynamin family protein</fullName>
    </submittedName>
</protein>
<dbReference type="EMBL" id="CP162551">
    <property type="protein sequence ID" value="XDI35618.1"/>
    <property type="molecule type" value="Genomic_DNA"/>
</dbReference>